<proteinExistence type="predicted"/>
<dbReference type="STRING" id="174720.A0A0N5BUD4"/>
<feature type="coiled-coil region" evidence="1">
    <location>
        <begin position="66"/>
        <end position="107"/>
    </location>
</feature>
<keyword evidence="1" id="KW-0175">Coiled coil</keyword>
<name>A0A0N5BUD4_STREA</name>
<feature type="region of interest" description="Disordered" evidence="2">
    <location>
        <begin position="1"/>
        <end position="33"/>
    </location>
</feature>
<feature type="coiled-coil region" evidence="1">
    <location>
        <begin position="347"/>
        <end position="468"/>
    </location>
</feature>
<evidence type="ECO:0000256" key="1">
    <source>
        <dbReference type="SAM" id="Coils"/>
    </source>
</evidence>
<evidence type="ECO:0000313" key="3">
    <source>
        <dbReference type="Proteomes" id="UP000046392"/>
    </source>
</evidence>
<evidence type="ECO:0000313" key="4">
    <source>
        <dbReference type="WBParaSite" id="SPAL_0000945500.1"/>
    </source>
</evidence>
<dbReference type="WBParaSite" id="SPAL_0000945500.1">
    <property type="protein sequence ID" value="SPAL_0000945500.1"/>
    <property type="gene ID" value="SPAL_0000945500"/>
</dbReference>
<feature type="compositionally biased region" description="Low complexity" evidence="2">
    <location>
        <begin position="13"/>
        <end position="28"/>
    </location>
</feature>
<keyword evidence="3" id="KW-1185">Reference proteome</keyword>
<organism evidence="3 4">
    <name type="scientific">Strongyloides papillosus</name>
    <name type="common">Intestinal threadworm</name>
    <dbReference type="NCBI Taxonomy" id="174720"/>
    <lineage>
        <taxon>Eukaryota</taxon>
        <taxon>Metazoa</taxon>
        <taxon>Ecdysozoa</taxon>
        <taxon>Nematoda</taxon>
        <taxon>Chromadorea</taxon>
        <taxon>Rhabditida</taxon>
        <taxon>Tylenchina</taxon>
        <taxon>Panagrolaimomorpha</taxon>
        <taxon>Strongyloidoidea</taxon>
        <taxon>Strongyloididae</taxon>
        <taxon>Strongyloides</taxon>
    </lineage>
</organism>
<sequence length="1494" mass="172766">MDDTTTISDMEVSLNSQPKSSSPSAGKSRTNKRVSIQFDPNRSIIAAGVSERLLNQPGLENVKLYIEEVKSAYDNAAIQNKETLEKLDKLKKKFTEVKNAYEKENLQLKNSIRMSDCSRVELTQEIKLLKRHLSLKDQCDSEVKQKLDETLELYDKLKEEMEEIEEENSRLKDTVVLLDSYDMKIKEYVDMVSILVQDKEILELRLVGLQKELQKQVQMSSTSKDMELDVYLCKAKLRQVEKRYNNILKNLENTKTEKESLENNVKQLRDTIYALEIDLKFFQDQVIDQVKEIEKQQNQLKKFELENKNLNITINDMKEEFTDRERAYLVNESVLQEKLSAMTTENKEYIERIAQEYKSEKERLLQKHKEEIELLNKEHEKAIAEIYKKEETKIDAMKKQFNEQLDIVAIAATSRSEDKIKELKNQVKEHEITVNNLKHENRGILEEKHKIESELKDAEEIYTQTLQEKISECSELSKTLSHTKDELNRYDLCMRKLEKDNADYKTRIETIFEPKIDSLTEQNRKLEEQFIEKYTLCNILQAQLEEKIREIEILKVQKNNTFQQGSQNVEVQGVSPTTDQLLHELSEYKRYALELQESYNSLKANFDSQVQIINDGKLYTDFITKKLEEKDLIIRGLEDKIKEVGIISKNIVDTELIQKQTSINNCRKMDNKNTLVCKNCEKLAKDISILDHKAQDLISQINFMQTQINGLNIQANSYSDKIEQLEQQIEVYEDERLEHETKENDMKERIKKLEYDNKKISKEINCLKEQLCKVNQELIIKDQELSRHHEQLLKLEIEKEKLKREKFEQHLNDGQSNGDSMISKEVYETILSDSEMLINDLREFVDRVSVTLESLMNRPFPTLPEVDYPSMINIAKAVVQLIELIPSKEINDNTISNAISPHIDELNNKIRHLEDRLCENNRSWESFYKIEHDCRMSFEEKLKAAEEQINRLTMQLLEEKGIEEIQKTVAESAMTIIPPELLSSVPIGIKMKISILAAKLSTKMLDNDALLRANKEIADTNVLLQNRVDYYKEKLESIENNCKNNPLSNTFVSSDIENCKGVEKETFKNSNDLIEDIFDSQVDVPLISNTESLSSTGSIADICSNNEKQNVGTDDESEELCNKSNMDLVSLQTENEEVYYAVTFEKVNDIMLEASINNIDKFSEKDVLSISTVDAKFLKKDEKSDSTMTFDLKIEENEVMTLKVPISLVTSFSIEEKNENVTSDEGTDGSEVFNEISKDVKPTEEIKKIKSIDNQDFSNSTKIDIDDKEKLKNKMFNSEKNLDENNTYHNPVSKEYETMAIESKKSRSKINDQVTLTPKGGSIKEVTKKPPIVKKVVSNTIELFDPFEIPKLPQRDEDNIFDEIFAQDSKVDLPTITTKKKSTLNVEKKKTIKKALIGNDIFTNFNLPDIITTPVSTVPKGNKVNLSSSNSKGAFVAPDKVSLNREYTVPKQSSDVLLHHRSETPKDFVPVDFKKEPPKSILKPRALSKPKYTN</sequence>
<feature type="region of interest" description="Disordered" evidence="2">
    <location>
        <begin position="1467"/>
        <end position="1494"/>
    </location>
</feature>
<protein>
    <submittedName>
        <fullName evidence="4">GRIP domain-containing protein</fullName>
    </submittedName>
</protein>
<reference evidence="4" key="1">
    <citation type="submission" date="2017-02" db="UniProtKB">
        <authorList>
            <consortium name="WormBaseParasite"/>
        </authorList>
    </citation>
    <scope>IDENTIFICATION</scope>
</reference>
<feature type="coiled-coil region" evidence="1">
    <location>
        <begin position="199"/>
        <end position="320"/>
    </location>
</feature>
<feature type="coiled-coil region" evidence="1">
    <location>
        <begin position="708"/>
        <end position="805"/>
    </location>
</feature>
<dbReference type="Proteomes" id="UP000046392">
    <property type="component" value="Unplaced"/>
</dbReference>
<evidence type="ECO:0000256" key="2">
    <source>
        <dbReference type="SAM" id="MobiDB-lite"/>
    </source>
</evidence>
<accession>A0A0N5BUD4</accession>
<feature type="coiled-coil region" evidence="1">
    <location>
        <begin position="935"/>
        <end position="962"/>
    </location>
</feature>
<feature type="coiled-coil region" evidence="1">
    <location>
        <begin position="140"/>
        <end position="174"/>
    </location>
</feature>